<sequence>MARPGASRRRTIWAPRAPLGVSAAPPYAWRPPVLLFCSGLVEPPTTLTLLESPSQLPAGRRHLRHFLGALGGLIQPHAGAHRNFSPQLLVAGQAAGSSRCQRGPDLHIRARKGLRGSPASSLGHLLQC</sequence>
<gene>
    <name evidence="1" type="ORF">NDU88_002420</name>
</gene>
<accession>A0AAV7LFV9</accession>
<dbReference type="Proteomes" id="UP001066276">
    <property type="component" value="Chromosome 11"/>
</dbReference>
<reference evidence="1" key="1">
    <citation type="journal article" date="2022" name="bioRxiv">
        <title>Sequencing and chromosome-scale assembly of the giantPleurodeles waltlgenome.</title>
        <authorList>
            <person name="Brown T."/>
            <person name="Elewa A."/>
            <person name="Iarovenko S."/>
            <person name="Subramanian E."/>
            <person name="Araus A.J."/>
            <person name="Petzold A."/>
            <person name="Susuki M."/>
            <person name="Suzuki K.-i.T."/>
            <person name="Hayashi T."/>
            <person name="Toyoda A."/>
            <person name="Oliveira C."/>
            <person name="Osipova E."/>
            <person name="Leigh N.D."/>
            <person name="Simon A."/>
            <person name="Yun M.H."/>
        </authorList>
    </citation>
    <scope>NUCLEOTIDE SEQUENCE</scope>
    <source>
        <strain evidence="1">20211129_DDA</strain>
        <tissue evidence="1">Liver</tissue>
    </source>
</reference>
<name>A0AAV7LFV9_PLEWA</name>
<organism evidence="1 2">
    <name type="scientific">Pleurodeles waltl</name>
    <name type="common">Iberian ribbed newt</name>
    <dbReference type="NCBI Taxonomy" id="8319"/>
    <lineage>
        <taxon>Eukaryota</taxon>
        <taxon>Metazoa</taxon>
        <taxon>Chordata</taxon>
        <taxon>Craniata</taxon>
        <taxon>Vertebrata</taxon>
        <taxon>Euteleostomi</taxon>
        <taxon>Amphibia</taxon>
        <taxon>Batrachia</taxon>
        <taxon>Caudata</taxon>
        <taxon>Salamandroidea</taxon>
        <taxon>Salamandridae</taxon>
        <taxon>Pleurodelinae</taxon>
        <taxon>Pleurodeles</taxon>
    </lineage>
</organism>
<proteinExistence type="predicted"/>
<dbReference type="EMBL" id="JANPWB010000015">
    <property type="protein sequence ID" value="KAJ1089269.1"/>
    <property type="molecule type" value="Genomic_DNA"/>
</dbReference>
<evidence type="ECO:0000313" key="1">
    <source>
        <dbReference type="EMBL" id="KAJ1089269.1"/>
    </source>
</evidence>
<dbReference type="AlphaFoldDB" id="A0AAV7LFV9"/>
<evidence type="ECO:0000313" key="2">
    <source>
        <dbReference type="Proteomes" id="UP001066276"/>
    </source>
</evidence>
<comment type="caution">
    <text evidence="1">The sequence shown here is derived from an EMBL/GenBank/DDBJ whole genome shotgun (WGS) entry which is preliminary data.</text>
</comment>
<protein>
    <submittedName>
        <fullName evidence="1">Uncharacterized protein</fullName>
    </submittedName>
</protein>
<keyword evidence="2" id="KW-1185">Reference proteome</keyword>